<evidence type="ECO:0000313" key="1">
    <source>
        <dbReference type="EMBL" id="CAG6526946.1"/>
    </source>
</evidence>
<proteinExistence type="predicted"/>
<dbReference type="EMBL" id="HBUE01194572">
    <property type="protein sequence ID" value="CAG6526946.1"/>
    <property type="molecule type" value="Transcribed_RNA"/>
</dbReference>
<dbReference type="EMBL" id="HBUE01300553">
    <property type="protein sequence ID" value="CAG6578667.1"/>
    <property type="molecule type" value="Transcribed_RNA"/>
</dbReference>
<name>A0A8D8H2Q0_CULPI</name>
<sequence>MFEFFFFCRVQKCNYVDHEFVIAKIRRVERSKGTHQMTITLSPVTIQYFRISLFTERYHYHLPSKHCTRIYHKSLVSREPAHCFKKNEVRTFAPYVGQRDFSIIFMSKNYFFI</sequence>
<accession>A0A8D8H2Q0</accession>
<dbReference type="AlphaFoldDB" id="A0A8D8H2Q0"/>
<reference evidence="1" key="1">
    <citation type="submission" date="2021-05" db="EMBL/GenBank/DDBJ databases">
        <authorList>
            <person name="Alioto T."/>
            <person name="Alioto T."/>
            <person name="Gomez Garrido J."/>
        </authorList>
    </citation>
    <scope>NUCLEOTIDE SEQUENCE</scope>
</reference>
<organism evidence="1">
    <name type="scientific">Culex pipiens</name>
    <name type="common">House mosquito</name>
    <dbReference type="NCBI Taxonomy" id="7175"/>
    <lineage>
        <taxon>Eukaryota</taxon>
        <taxon>Metazoa</taxon>
        <taxon>Ecdysozoa</taxon>
        <taxon>Arthropoda</taxon>
        <taxon>Hexapoda</taxon>
        <taxon>Insecta</taxon>
        <taxon>Pterygota</taxon>
        <taxon>Neoptera</taxon>
        <taxon>Endopterygota</taxon>
        <taxon>Diptera</taxon>
        <taxon>Nematocera</taxon>
        <taxon>Culicoidea</taxon>
        <taxon>Culicidae</taxon>
        <taxon>Culicinae</taxon>
        <taxon>Culicini</taxon>
        <taxon>Culex</taxon>
        <taxon>Culex</taxon>
    </lineage>
</organism>
<protein>
    <submittedName>
        <fullName evidence="1">(northern house mosquito) hypothetical protein</fullName>
    </submittedName>
</protein>